<keyword evidence="6" id="KW-1185">Reference proteome</keyword>
<gene>
    <name evidence="5" type="ORF">WKI71_43815</name>
</gene>
<evidence type="ECO:0000256" key="3">
    <source>
        <dbReference type="ARBA" id="ARBA00022801"/>
    </source>
</evidence>
<evidence type="ECO:0000256" key="1">
    <source>
        <dbReference type="ARBA" id="ARBA00010088"/>
    </source>
</evidence>
<dbReference type="InterPro" id="IPR000073">
    <property type="entry name" value="AB_hydrolase_1"/>
</dbReference>
<organism evidence="5 6">
    <name type="scientific">Streptomyces machairae</name>
    <dbReference type="NCBI Taxonomy" id="3134109"/>
    <lineage>
        <taxon>Bacteria</taxon>
        <taxon>Bacillati</taxon>
        <taxon>Actinomycetota</taxon>
        <taxon>Actinomycetes</taxon>
        <taxon>Kitasatosporales</taxon>
        <taxon>Streptomycetaceae</taxon>
        <taxon>Streptomyces</taxon>
    </lineage>
</organism>
<dbReference type="PANTHER" id="PTHR43248:SF29">
    <property type="entry name" value="TRIPEPTIDYL AMINOPEPTIDASE"/>
    <property type="match status" value="1"/>
</dbReference>
<dbReference type="Proteomes" id="UP001376459">
    <property type="component" value="Unassembled WGS sequence"/>
</dbReference>
<accession>A0ABU8UV47</accession>
<feature type="domain" description="AB hydrolase-1" evidence="4">
    <location>
        <begin position="8"/>
        <end position="368"/>
    </location>
</feature>
<dbReference type="Gene3D" id="3.40.50.1820">
    <property type="entry name" value="alpha/beta hydrolase"/>
    <property type="match status" value="1"/>
</dbReference>
<comment type="caution">
    <text evidence="5">The sequence shown here is derived from an EMBL/GenBank/DDBJ whole genome shotgun (WGS) entry which is preliminary data.</text>
</comment>
<dbReference type="EMBL" id="JBBKAK010000001">
    <property type="protein sequence ID" value="MEJ8672783.1"/>
    <property type="molecule type" value="Genomic_DNA"/>
</dbReference>
<dbReference type="InterPro" id="IPR051601">
    <property type="entry name" value="Serine_prot/Carboxylest_S33"/>
</dbReference>
<keyword evidence="2" id="KW-0732">Signal</keyword>
<evidence type="ECO:0000313" key="6">
    <source>
        <dbReference type="Proteomes" id="UP001376459"/>
    </source>
</evidence>
<dbReference type="InterPro" id="IPR029058">
    <property type="entry name" value="AB_hydrolase_fold"/>
</dbReference>
<name>A0ABU8UV47_9ACTN</name>
<comment type="similarity">
    <text evidence="1">Belongs to the peptidase S33 family.</text>
</comment>
<dbReference type="PANTHER" id="PTHR43248">
    <property type="entry name" value="2-SUCCINYL-6-HYDROXY-2,4-CYCLOHEXADIENE-1-CARBOXYLATE SYNTHASE"/>
    <property type="match status" value="1"/>
</dbReference>
<dbReference type="SUPFAM" id="SSF53474">
    <property type="entry name" value="alpha/beta-Hydrolases"/>
    <property type="match status" value="1"/>
</dbReference>
<sequence length="410" mass="43671">MLNPGGPGFPGTSFAPQAAAAWASSPITESFDLVGFDPRGVGKSTPALDCYTDAERENDAMIASFDAGADDWNEQETKQLYEQCAERSGGADTLAHVGTRDVARDMDVLREVLGDDKLTFAGTSYGTRLGAVYAEMFPAKVRALVLDAAFDPLKGSRQRRLEQASGLQRSFEQMAAFCSTQADCPLGTDPKRATEVFQKLVQPLVDKPIPAGKGRDLTFVKAVSGVTTGLYTKSTWPMIIKGIAGLRDGRGDTLIALRDIIHERAADGTYSNALEATIGINCLDEDRNNPAAETALKRDFIKAAAYADTGRPITEARDGCEHWPVQPTLGYPYATAIKGLPDTLTVSTTGDPVTPYEGGVSLAKTLGGSLLTVEGNQHGAALARNSCINDALSDYLIRLKTPGDGARCKL</sequence>
<keyword evidence="3 5" id="KW-0378">Hydrolase</keyword>
<evidence type="ECO:0000259" key="4">
    <source>
        <dbReference type="Pfam" id="PF00561"/>
    </source>
</evidence>
<dbReference type="Pfam" id="PF00561">
    <property type="entry name" value="Abhydrolase_1"/>
    <property type="match status" value="1"/>
</dbReference>
<dbReference type="GO" id="GO:0016787">
    <property type="term" value="F:hydrolase activity"/>
    <property type="evidence" value="ECO:0007669"/>
    <property type="project" value="UniProtKB-KW"/>
</dbReference>
<reference evidence="5 6" key="1">
    <citation type="submission" date="2024-03" db="EMBL/GenBank/DDBJ databases">
        <title>Novel Streptomyces species of biotechnological and ecological value are a feature of Machair soil.</title>
        <authorList>
            <person name="Prole J.R."/>
            <person name="Goodfellow M."/>
            <person name="Allenby N."/>
            <person name="Ward A.C."/>
        </authorList>
    </citation>
    <scope>NUCLEOTIDE SEQUENCE [LARGE SCALE GENOMIC DNA]</scope>
    <source>
        <strain evidence="5 6">MS1.AVA.1</strain>
    </source>
</reference>
<evidence type="ECO:0000256" key="2">
    <source>
        <dbReference type="ARBA" id="ARBA00022729"/>
    </source>
</evidence>
<evidence type="ECO:0000313" key="5">
    <source>
        <dbReference type="EMBL" id="MEJ8672783.1"/>
    </source>
</evidence>
<proteinExistence type="inferred from homology"/>
<protein>
    <submittedName>
        <fullName evidence="5">Alpha/beta hydrolase</fullName>
    </submittedName>
</protein>